<accession>A0A6G9XVW5</accession>
<proteinExistence type="predicted"/>
<dbReference type="AlphaFoldDB" id="A0A6G9XVW5"/>
<dbReference type="Proteomes" id="UP000501705">
    <property type="component" value="Chromosome"/>
</dbReference>
<keyword evidence="1" id="KW-0812">Transmembrane</keyword>
<evidence type="ECO:0000313" key="3">
    <source>
        <dbReference type="Proteomes" id="UP000501705"/>
    </source>
</evidence>
<protein>
    <submittedName>
        <fullName evidence="2">Uncharacterized protein</fullName>
    </submittedName>
</protein>
<name>A0A6G9XVW5_NOCBR</name>
<evidence type="ECO:0000313" key="2">
    <source>
        <dbReference type="EMBL" id="QIS05036.1"/>
    </source>
</evidence>
<feature type="transmembrane region" description="Helical" evidence="1">
    <location>
        <begin position="23"/>
        <end position="46"/>
    </location>
</feature>
<sequence length="223" mass="24421">MSTQNPFQRTRQGFDRLATKDKFAVALSVVAIVVSVAALVVSTVLARSSNGTANSAFQLAKTEARAQFTTTVFIQRPIGDKPGVRTNLEALDSTETYALSRAESTVPGTYLGLTITNLGTKPVDIQDVGLLTDTGRQRGYWRTEAVVPPMKICNETHSQHIYCFKFPVVVPVGEQRTFYIPLWERAADLFAAKATRPVILAVRSLNASYPGNTLIRSTRVTVQ</sequence>
<keyword evidence="1" id="KW-0472">Membrane</keyword>
<evidence type="ECO:0000256" key="1">
    <source>
        <dbReference type="SAM" id="Phobius"/>
    </source>
</evidence>
<organism evidence="2 3">
    <name type="scientific">Nocardia brasiliensis</name>
    <dbReference type="NCBI Taxonomy" id="37326"/>
    <lineage>
        <taxon>Bacteria</taxon>
        <taxon>Bacillati</taxon>
        <taxon>Actinomycetota</taxon>
        <taxon>Actinomycetes</taxon>
        <taxon>Mycobacteriales</taxon>
        <taxon>Nocardiaceae</taxon>
        <taxon>Nocardia</taxon>
    </lineage>
</organism>
<dbReference type="EMBL" id="CP046171">
    <property type="protein sequence ID" value="QIS05036.1"/>
    <property type="molecule type" value="Genomic_DNA"/>
</dbReference>
<dbReference type="RefSeq" id="WP_167464131.1">
    <property type="nucleotide sequence ID" value="NZ_CP046171.1"/>
</dbReference>
<gene>
    <name evidence="2" type="ORF">F5X71_24370</name>
</gene>
<keyword evidence="1" id="KW-1133">Transmembrane helix</keyword>
<reference evidence="2 3" key="1">
    <citation type="journal article" date="2019" name="ACS Chem. Biol.">
        <title>Identification and Mobilization of a Cryptic Antibiotic Biosynthesis Gene Locus from a Human-Pathogenic Nocardia Isolate.</title>
        <authorList>
            <person name="Herisse M."/>
            <person name="Ishida K."/>
            <person name="Porter J.L."/>
            <person name="Howden B."/>
            <person name="Hertweck C."/>
            <person name="Stinear T.P."/>
            <person name="Pidot S.J."/>
        </authorList>
    </citation>
    <scope>NUCLEOTIDE SEQUENCE [LARGE SCALE GENOMIC DNA]</scope>
    <source>
        <strain evidence="2 3">AUSMDU00024985</strain>
    </source>
</reference>